<dbReference type="AlphaFoldDB" id="A0A4C1UMK3"/>
<gene>
    <name evidence="2" type="ORF">EVAR_12689_1</name>
</gene>
<protein>
    <submittedName>
        <fullName evidence="2">Uncharacterized protein</fullName>
    </submittedName>
</protein>
<sequence>MFEANTKFETDEKHGKPYHALPQSGPEALTTFVTALMSMSDGDASPYSPKYKLPEEAEEVKKADFRYSGVMGSFARSLLRVKENAYCCDSVNSKAAIKLTRRLTEIQKEIVEEALRNIDLVSLFTLYSQFVAYDLNFASGPDGMAQEEHSAKWRSRSFIFSVPRYPASNEWSGYKPRADYAFQGMRAQATHISRYAYPITNRHESTSHYQCEPKQISICASLASY</sequence>
<reference evidence="2 3" key="1">
    <citation type="journal article" date="2019" name="Commun. Biol.">
        <title>The bagworm genome reveals a unique fibroin gene that provides high tensile strength.</title>
        <authorList>
            <person name="Kono N."/>
            <person name="Nakamura H."/>
            <person name="Ohtoshi R."/>
            <person name="Tomita M."/>
            <person name="Numata K."/>
            <person name="Arakawa K."/>
        </authorList>
    </citation>
    <scope>NUCLEOTIDE SEQUENCE [LARGE SCALE GENOMIC DNA]</scope>
</reference>
<evidence type="ECO:0000313" key="3">
    <source>
        <dbReference type="Proteomes" id="UP000299102"/>
    </source>
</evidence>
<evidence type="ECO:0000313" key="2">
    <source>
        <dbReference type="EMBL" id="GBP27645.1"/>
    </source>
</evidence>
<keyword evidence="3" id="KW-1185">Reference proteome</keyword>
<dbReference type="Proteomes" id="UP000299102">
    <property type="component" value="Unassembled WGS sequence"/>
</dbReference>
<evidence type="ECO:0000256" key="1">
    <source>
        <dbReference type="SAM" id="MobiDB-lite"/>
    </source>
</evidence>
<name>A0A4C1UMK3_EUMVA</name>
<comment type="caution">
    <text evidence="2">The sequence shown here is derived from an EMBL/GenBank/DDBJ whole genome shotgun (WGS) entry which is preliminary data.</text>
</comment>
<dbReference type="EMBL" id="BGZK01000197">
    <property type="protein sequence ID" value="GBP27645.1"/>
    <property type="molecule type" value="Genomic_DNA"/>
</dbReference>
<feature type="region of interest" description="Disordered" evidence="1">
    <location>
        <begin position="1"/>
        <end position="21"/>
    </location>
</feature>
<proteinExistence type="predicted"/>
<feature type="compositionally biased region" description="Basic and acidic residues" evidence="1">
    <location>
        <begin position="1"/>
        <end position="15"/>
    </location>
</feature>
<organism evidence="2 3">
    <name type="scientific">Eumeta variegata</name>
    <name type="common">Bagworm moth</name>
    <name type="synonym">Eumeta japonica</name>
    <dbReference type="NCBI Taxonomy" id="151549"/>
    <lineage>
        <taxon>Eukaryota</taxon>
        <taxon>Metazoa</taxon>
        <taxon>Ecdysozoa</taxon>
        <taxon>Arthropoda</taxon>
        <taxon>Hexapoda</taxon>
        <taxon>Insecta</taxon>
        <taxon>Pterygota</taxon>
        <taxon>Neoptera</taxon>
        <taxon>Endopterygota</taxon>
        <taxon>Lepidoptera</taxon>
        <taxon>Glossata</taxon>
        <taxon>Ditrysia</taxon>
        <taxon>Tineoidea</taxon>
        <taxon>Psychidae</taxon>
        <taxon>Oiketicinae</taxon>
        <taxon>Eumeta</taxon>
    </lineage>
</organism>
<accession>A0A4C1UMK3</accession>